<dbReference type="AlphaFoldDB" id="A0A3M7QEW6"/>
<protein>
    <submittedName>
        <fullName evidence="1">Uncharacterized protein</fullName>
    </submittedName>
</protein>
<comment type="caution">
    <text evidence="1">The sequence shown here is derived from an EMBL/GenBank/DDBJ whole genome shotgun (WGS) entry which is preliminary data.</text>
</comment>
<gene>
    <name evidence="1" type="ORF">BpHYR1_000965</name>
</gene>
<evidence type="ECO:0000313" key="2">
    <source>
        <dbReference type="Proteomes" id="UP000276133"/>
    </source>
</evidence>
<sequence>MTQSCPNISLTQFKKPIRDCTHNNRGKNIKFRLIFLNIILASTKSDNPLYIYVDFCIKIYLNRPPCPHDARCWREYHILT</sequence>
<reference evidence="1 2" key="1">
    <citation type="journal article" date="2018" name="Sci. Rep.">
        <title>Genomic signatures of local adaptation to the degree of environmental predictability in rotifers.</title>
        <authorList>
            <person name="Franch-Gras L."/>
            <person name="Hahn C."/>
            <person name="Garcia-Roger E.M."/>
            <person name="Carmona M.J."/>
            <person name="Serra M."/>
            <person name="Gomez A."/>
        </authorList>
    </citation>
    <scope>NUCLEOTIDE SEQUENCE [LARGE SCALE GENOMIC DNA]</scope>
    <source>
        <strain evidence="1">HYR1</strain>
    </source>
</reference>
<proteinExistence type="predicted"/>
<keyword evidence="2" id="KW-1185">Reference proteome</keyword>
<accession>A0A3M7QEW6</accession>
<dbReference type="EMBL" id="REGN01006439">
    <property type="protein sequence ID" value="RNA09571.1"/>
    <property type="molecule type" value="Genomic_DNA"/>
</dbReference>
<evidence type="ECO:0000313" key="1">
    <source>
        <dbReference type="EMBL" id="RNA09571.1"/>
    </source>
</evidence>
<dbReference type="Proteomes" id="UP000276133">
    <property type="component" value="Unassembled WGS sequence"/>
</dbReference>
<name>A0A3M7QEW6_BRAPC</name>
<organism evidence="1 2">
    <name type="scientific">Brachionus plicatilis</name>
    <name type="common">Marine rotifer</name>
    <name type="synonym">Brachionus muelleri</name>
    <dbReference type="NCBI Taxonomy" id="10195"/>
    <lineage>
        <taxon>Eukaryota</taxon>
        <taxon>Metazoa</taxon>
        <taxon>Spiralia</taxon>
        <taxon>Gnathifera</taxon>
        <taxon>Rotifera</taxon>
        <taxon>Eurotatoria</taxon>
        <taxon>Monogononta</taxon>
        <taxon>Pseudotrocha</taxon>
        <taxon>Ploima</taxon>
        <taxon>Brachionidae</taxon>
        <taxon>Brachionus</taxon>
    </lineage>
</organism>